<reference evidence="2" key="1">
    <citation type="journal article" date="2014" name="Front. Microbiol.">
        <title>High frequency of phylogenetically diverse reductive dehalogenase-homologous genes in deep subseafloor sedimentary metagenomes.</title>
        <authorList>
            <person name="Kawai M."/>
            <person name="Futagami T."/>
            <person name="Toyoda A."/>
            <person name="Takaki Y."/>
            <person name="Nishi S."/>
            <person name="Hori S."/>
            <person name="Arai W."/>
            <person name="Tsubouchi T."/>
            <person name="Morono Y."/>
            <person name="Uchiyama I."/>
            <person name="Ito T."/>
            <person name="Fujiyama A."/>
            <person name="Inagaki F."/>
            <person name="Takami H."/>
        </authorList>
    </citation>
    <scope>NUCLEOTIDE SEQUENCE</scope>
    <source>
        <strain evidence="2">Expedition CK06-06</strain>
    </source>
</reference>
<evidence type="ECO:0000256" key="1">
    <source>
        <dbReference type="SAM" id="Phobius"/>
    </source>
</evidence>
<sequence length="43" mass="4803">MVLVLSIVGVVSGGALVGVYRYAEPRIEENKKREIRQAIFEVL</sequence>
<dbReference type="AlphaFoldDB" id="X0VSS2"/>
<accession>X0VSS2</accession>
<keyword evidence="1" id="KW-0812">Transmembrane</keyword>
<feature type="non-terminal residue" evidence="2">
    <location>
        <position position="43"/>
    </location>
</feature>
<keyword evidence="1" id="KW-1133">Transmembrane helix</keyword>
<gene>
    <name evidence="2" type="ORF">S01H1_59765</name>
</gene>
<evidence type="ECO:0000313" key="2">
    <source>
        <dbReference type="EMBL" id="GAG15483.1"/>
    </source>
</evidence>
<protein>
    <submittedName>
        <fullName evidence="2">Uncharacterized protein</fullName>
    </submittedName>
</protein>
<comment type="caution">
    <text evidence="2">The sequence shown here is derived from an EMBL/GenBank/DDBJ whole genome shotgun (WGS) entry which is preliminary data.</text>
</comment>
<dbReference type="EMBL" id="BARS01039106">
    <property type="protein sequence ID" value="GAG15483.1"/>
    <property type="molecule type" value="Genomic_DNA"/>
</dbReference>
<keyword evidence="1" id="KW-0472">Membrane</keyword>
<feature type="transmembrane region" description="Helical" evidence="1">
    <location>
        <begin position="6"/>
        <end position="23"/>
    </location>
</feature>
<name>X0VSS2_9ZZZZ</name>
<organism evidence="2">
    <name type="scientific">marine sediment metagenome</name>
    <dbReference type="NCBI Taxonomy" id="412755"/>
    <lineage>
        <taxon>unclassified sequences</taxon>
        <taxon>metagenomes</taxon>
        <taxon>ecological metagenomes</taxon>
    </lineage>
</organism>
<proteinExistence type="predicted"/>